<accession>A0AAE5CBX2</accession>
<evidence type="ECO:0000313" key="3">
    <source>
        <dbReference type="Proteomes" id="UP000702544"/>
    </source>
</evidence>
<dbReference type="PANTHER" id="PTHR23131:SF0">
    <property type="entry name" value="ENDORIBONUCLEASE LACTB2"/>
    <property type="match status" value="1"/>
</dbReference>
<dbReference type="EMBL" id="JAACAK010000049">
    <property type="protein sequence ID" value="NIR74955.1"/>
    <property type="molecule type" value="Genomic_DNA"/>
</dbReference>
<dbReference type="InterPro" id="IPR036866">
    <property type="entry name" value="RibonucZ/Hydroxyglut_hydro"/>
</dbReference>
<dbReference type="InterPro" id="IPR036388">
    <property type="entry name" value="WH-like_DNA-bd_sf"/>
</dbReference>
<dbReference type="SMART" id="SM00849">
    <property type="entry name" value="Lactamase_B"/>
    <property type="match status" value="1"/>
</dbReference>
<feature type="domain" description="Metallo-beta-lactamase" evidence="1">
    <location>
        <begin position="24"/>
        <end position="185"/>
    </location>
</feature>
<dbReference type="Gene3D" id="3.60.15.10">
    <property type="entry name" value="Ribonuclease Z/Hydroxyacylglutathione hydrolase-like"/>
    <property type="match status" value="1"/>
</dbReference>
<dbReference type="AlphaFoldDB" id="A0AAE5CBX2"/>
<comment type="caution">
    <text evidence="2">The sequence shown here is derived from an EMBL/GenBank/DDBJ whole genome shotgun (WGS) entry which is preliminary data.</text>
</comment>
<dbReference type="InterPro" id="IPR041516">
    <property type="entry name" value="LACTB2_WH"/>
</dbReference>
<protein>
    <submittedName>
        <fullName evidence="2">MBL fold metallo-hydrolase</fullName>
    </submittedName>
</protein>
<dbReference type="CDD" id="cd16278">
    <property type="entry name" value="metallo-hydrolase-like_MBL-fold"/>
    <property type="match status" value="1"/>
</dbReference>
<sequence length="269" mass="28454">MGEPDHRRVDTLVADNPSPLTLDGTRTYVLGPEPCLVVDPGPALADHLDAIEVRLGSLEVAAICITHYHPDHAAGAADLVLRLAAPLAATPESARAAGLEAPEIPLDPGSVVPFGGGRLVPVPAPGHCPDHVCFHWPEAAALFAGDIILGEGTSMIAPPEGNMAAYMKTLERLAALELEIIYPGHGPPVENPAEKLDEYVRHRLERERQVLDALADGAATPVEIRARVYPGLDPSLERAAEGSVLAHLAKLVDEGRVEAAGEKFSLKVR</sequence>
<dbReference type="InterPro" id="IPR001279">
    <property type="entry name" value="Metallo-B-lactamas"/>
</dbReference>
<dbReference type="Pfam" id="PF17778">
    <property type="entry name" value="WHD_BLACT"/>
    <property type="match status" value="1"/>
</dbReference>
<evidence type="ECO:0000313" key="2">
    <source>
        <dbReference type="EMBL" id="NIR74955.1"/>
    </source>
</evidence>
<name>A0AAE5CBX2_9BACT</name>
<evidence type="ECO:0000259" key="1">
    <source>
        <dbReference type="SMART" id="SM00849"/>
    </source>
</evidence>
<proteinExistence type="predicted"/>
<dbReference type="Pfam" id="PF00753">
    <property type="entry name" value="Lactamase_B"/>
    <property type="match status" value="1"/>
</dbReference>
<gene>
    <name evidence="2" type="ORF">GWO12_07550</name>
</gene>
<dbReference type="PANTHER" id="PTHR23131">
    <property type="entry name" value="ENDORIBONUCLEASE LACTB2"/>
    <property type="match status" value="1"/>
</dbReference>
<organism evidence="2 3">
    <name type="scientific">Candidatus Kutchimonas denitrificans</name>
    <dbReference type="NCBI Taxonomy" id="3056748"/>
    <lineage>
        <taxon>Bacteria</taxon>
        <taxon>Pseudomonadati</taxon>
        <taxon>Gemmatimonadota</taxon>
        <taxon>Gemmatimonadia</taxon>
        <taxon>Candidatus Palauibacterales</taxon>
        <taxon>Candidatus Palauibacteraceae</taxon>
        <taxon>Candidatus Kutchimonas</taxon>
    </lineage>
</organism>
<dbReference type="InterPro" id="IPR050662">
    <property type="entry name" value="Sec-metab_biosynth-thioest"/>
</dbReference>
<dbReference type="SUPFAM" id="SSF56281">
    <property type="entry name" value="Metallo-hydrolase/oxidoreductase"/>
    <property type="match status" value="1"/>
</dbReference>
<reference evidence="2 3" key="1">
    <citation type="submission" date="2020-01" db="EMBL/GenBank/DDBJ databases">
        <title>Genomes assembled from Gulf of Kutch pelagic sediment metagenomes.</title>
        <authorList>
            <person name="Chandrashekar M."/>
            <person name="Mahajan M.S."/>
            <person name="Dave K.J."/>
            <person name="Vatsa P."/>
            <person name="Nathani N.M."/>
        </authorList>
    </citation>
    <scope>NUCLEOTIDE SEQUENCE [LARGE SCALE GENOMIC DNA]</scope>
    <source>
        <strain evidence="2">KS3-K002</strain>
    </source>
</reference>
<dbReference type="Gene3D" id="1.10.10.10">
    <property type="entry name" value="Winged helix-like DNA-binding domain superfamily/Winged helix DNA-binding domain"/>
    <property type="match status" value="1"/>
</dbReference>
<dbReference type="Proteomes" id="UP000702544">
    <property type="component" value="Unassembled WGS sequence"/>
</dbReference>